<dbReference type="OrthoDB" id="289296at2"/>
<organism evidence="2 3">
    <name type="scientific">Chryseobacterium hagamense</name>
    <dbReference type="NCBI Taxonomy" id="395935"/>
    <lineage>
        <taxon>Bacteria</taxon>
        <taxon>Pseudomonadati</taxon>
        <taxon>Bacteroidota</taxon>
        <taxon>Flavobacteriia</taxon>
        <taxon>Flavobacteriales</taxon>
        <taxon>Weeksellaceae</taxon>
        <taxon>Chryseobacterium group</taxon>
        <taxon>Chryseobacterium</taxon>
    </lineage>
</organism>
<feature type="region of interest" description="Disordered" evidence="1">
    <location>
        <begin position="65"/>
        <end position="93"/>
    </location>
</feature>
<dbReference type="RefSeq" id="WP_146940281.1">
    <property type="nucleotide sequence ID" value="NZ_BJYJ01000003.1"/>
</dbReference>
<dbReference type="InterPro" id="IPR019882">
    <property type="entry name" value="CHP03643"/>
</dbReference>
<dbReference type="NCBIfam" id="TIGR03643">
    <property type="entry name" value="TIGR03643 family protein"/>
    <property type="match status" value="1"/>
</dbReference>
<feature type="compositionally biased region" description="Basic residues" evidence="1">
    <location>
        <begin position="78"/>
        <end position="93"/>
    </location>
</feature>
<name>A0A511YJK9_9FLAO</name>
<gene>
    <name evidence="2" type="ORF">CHA01nite_10760</name>
</gene>
<reference evidence="2 3" key="1">
    <citation type="submission" date="2019-07" db="EMBL/GenBank/DDBJ databases">
        <title>Whole genome shotgun sequence of Chryseobacterium hagamense NBRC 105253.</title>
        <authorList>
            <person name="Hosoyama A."/>
            <person name="Uohara A."/>
            <person name="Ohji S."/>
            <person name="Ichikawa N."/>
        </authorList>
    </citation>
    <scope>NUCLEOTIDE SEQUENCE [LARGE SCALE GENOMIC DNA]</scope>
    <source>
        <strain evidence="2 3">NBRC 105253</strain>
    </source>
</reference>
<keyword evidence="3" id="KW-1185">Reference proteome</keyword>
<sequence>MNKNFTIQETDRIIEMAWEDRTPFEAIRFQFGISEAEVIELMRSELKESSFKLWRKRVNSGVSQKHLKKRSEEIQRFKSSRQRIISHNKISKR</sequence>
<dbReference type="EMBL" id="BJYJ01000003">
    <property type="protein sequence ID" value="GEN75336.1"/>
    <property type="molecule type" value="Genomic_DNA"/>
</dbReference>
<dbReference type="Pfam" id="PF10985">
    <property type="entry name" value="DUF2805"/>
    <property type="match status" value="1"/>
</dbReference>
<evidence type="ECO:0000313" key="3">
    <source>
        <dbReference type="Proteomes" id="UP000321863"/>
    </source>
</evidence>
<proteinExistence type="predicted"/>
<dbReference type="Proteomes" id="UP000321863">
    <property type="component" value="Unassembled WGS sequence"/>
</dbReference>
<protein>
    <submittedName>
        <fullName evidence="2">TIGR03643 family protein</fullName>
    </submittedName>
</protein>
<dbReference type="AlphaFoldDB" id="A0A511YJK9"/>
<accession>A0A511YJK9</accession>
<comment type="caution">
    <text evidence="2">The sequence shown here is derived from an EMBL/GenBank/DDBJ whole genome shotgun (WGS) entry which is preliminary data.</text>
</comment>
<evidence type="ECO:0000313" key="2">
    <source>
        <dbReference type="EMBL" id="GEN75336.1"/>
    </source>
</evidence>
<evidence type="ECO:0000256" key="1">
    <source>
        <dbReference type="SAM" id="MobiDB-lite"/>
    </source>
</evidence>